<evidence type="ECO:0000256" key="1">
    <source>
        <dbReference type="SAM" id="SignalP"/>
    </source>
</evidence>
<comment type="caution">
    <text evidence="2">The sequence shown here is derived from an EMBL/GenBank/DDBJ whole genome shotgun (WGS) entry which is preliminary data.</text>
</comment>
<organism evidence="2 3">
    <name type="scientific">Caerostris darwini</name>
    <dbReference type="NCBI Taxonomy" id="1538125"/>
    <lineage>
        <taxon>Eukaryota</taxon>
        <taxon>Metazoa</taxon>
        <taxon>Ecdysozoa</taxon>
        <taxon>Arthropoda</taxon>
        <taxon>Chelicerata</taxon>
        <taxon>Arachnida</taxon>
        <taxon>Araneae</taxon>
        <taxon>Araneomorphae</taxon>
        <taxon>Entelegynae</taxon>
        <taxon>Araneoidea</taxon>
        <taxon>Araneidae</taxon>
        <taxon>Caerostris</taxon>
    </lineage>
</organism>
<name>A0AAV4WUJ6_9ARAC</name>
<keyword evidence="1" id="KW-0732">Signal</keyword>
<sequence length="91" mass="10555">MIYLHLVLNCLSMRQVCVILEPSSKCSSVVSQPVFRPLCLLSKVETFSRYLDRQSYVPAVHAPGMNFCLFQMLCQNKEYLFRLRTFSLCDP</sequence>
<feature type="signal peptide" evidence="1">
    <location>
        <begin position="1"/>
        <end position="19"/>
    </location>
</feature>
<protein>
    <recommendedName>
        <fullName evidence="4">Secreted protein</fullName>
    </recommendedName>
</protein>
<gene>
    <name evidence="2" type="ORF">CDAR_205261</name>
</gene>
<dbReference type="EMBL" id="BPLQ01015067">
    <property type="protein sequence ID" value="GIY85580.1"/>
    <property type="molecule type" value="Genomic_DNA"/>
</dbReference>
<evidence type="ECO:0000313" key="2">
    <source>
        <dbReference type="EMBL" id="GIY85580.1"/>
    </source>
</evidence>
<dbReference type="Proteomes" id="UP001054837">
    <property type="component" value="Unassembled WGS sequence"/>
</dbReference>
<keyword evidence="3" id="KW-1185">Reference proteome</keyword>
<proteinExistence type="predicted"/>
<accession>A0AAV4WUJ6</accession>
<feature type="chain" id="PRO_5043977540" description="Secreted protein" evidence="1">
    <location>
        <begin position="20"/>
        <end position="91"/>
    </location>
</feature>
<dbReference type="AlphaFoldDB" id="A0AAV4WUJ6"/>
<evidence type="ECO:0008006" key="4">
    <source>
        <dbReference type="Google" id="ProtNLM"/>
    </source>
</evidence>
<reference evidence="2 3" key="1">
    <citation type="submission" date="2021-06" db="EMBL/GenBank/DDBJ databases">
        <title>Caerostris darwini draft genome.</title>
        <authorList>
            <person name="Kono N."/>
            <person name="Arakawa K."/>
        </authorList>
    </citation>
    <scope>NUCLEOTIDE SEQUENCE [LARGE SCALE GENOMIC DNA]</scope>
</reference>
<evidence type="ECO:0000313" key="3">
    <source>
        <dbReference type="Proteomes" id="UP001054837"/>
    </source>
</evidence>